<organism evidence="1 2">
    <name type="scientific">Cichorium intybus</name>
    <name type="common">Chicory</name>
    <dbReference type="NCBI Taxonomy" id="13427"/>
    <lineage>
        <taxon>Eukaryota</taxon>
        <taxon>Viridiplantae</taxon>
        <taxon>Streptophyta</taxon>
        <taxon>Embryophyta</taxon>
        <taxon>Tracheophyta</taxon>
        <taxon>Spermatophyta</taxon>
        <taxon>Magnoliopsida</taxon>
        <taxon>eudicotyledons</taxon>
        <taxon>Gunneridae</taxon>
        <taxon>Pentapetalae</taxon>
        <taxon>asterids</taxon>
        <taxon>campanulids</taxon>
        <taxon>Asterales</taxon>
        <taxon>Asteraceae</taxon>
        <taxon>Cichorioideae</taxon>
        <taxon>Cichorieae</taxon>
        <taxon>Cichoriinae</taxon>
        <taxon>Cichorium</taxon>
    </lineage>
</organism>
<sequence>MSTLGTYTRVHARHDSDILATHTRALLKKKSTHDNIGLGLVIGTVSLLPPPPFVVGGGDGGGPTIMVVASGNCSYDICNVVPCRHIGPVGHLNLCTIKGYFALEDSNLMSKQSILMDNQLKLEYLD</sequence>
<comment type="caution">
    <text evidence="1">The sequence shown here is derived from an EMBL/GenBank/DDBJ whole genome shotgun (WGS) entry which is preliminary data.</text>
</comment>
<gene>
    <name evidence="1" type="ORF">L2E82_02630</name>
</gene>
<reference evidence="2" key="1">
    <citation type="journal article" date="2022" name="Mol. Ecol. Resour.">
        <title>The genomes of chicory, endive, great burdock and yacon provide insights into Asteraceae palaeo-polyploidization history and plant inulin production.</title>
        <authorList>
            <person name="Fan W."/>
            <person name="Wang S."/>
            <person name="Wang H."/>
            <person name="Wang A."/>
            <person name="Jiang F."/>
            <person name="Liu H."/>
            <person name="Zhao H."/>
            <person name="Xu D."/>
            <person name="Zhang Y."/>
        </authorList>
    </citation>
    <scope>NUCLEOTIDE SEQUENCE [LARGE SCALE GENOMIC DNA]</scope>
    <source>
        <strain evidence="2">cv. Punajuju</strain>
    </source>
</reference>
<evidence type="ECO:0000313" key="1">
    <source>
        <dbReference type="EMBL" id="KAI3789826.1"/>
    </source>
</evidence>
<keyword evidence="2" id="KW-1185">Reference proteome</keyword>
<accession>A0ACB9H3D2</accession>
<dbReference type="EMBL" id="CM042009">
    <property type="protein sequence ID" value="KAI3789826.1"/>
    <property type="molecule type" value="Genomic_DNA"/>
</dbReference>
<dbReference type="Proteomes" id="UP001055811">
    <property type="component" value="Linkage Group LG01"/>
</dbReference>
<reference evidence="1 2" key="2">
    <citation type="journal article" date="2022" name="Mol. Ecol. Resour.">
        <title>The genomes of chicory, endive, great burdock and yacon provide insights into Asteraceae paleo-polyploidization history and plant inulin production.</title>
        <authorList>
            <person name="Fan W."/>
            <person name="Wang S."/>
            <person name="Wang H."/>
            <person name="Wang A."/>
            <person name="Jiang F."/>
            <person name="Liu H."/>
            <person name="Zhao H."/>
            <person name="Xu D."/>
            <person name="Zhang Y."/>
        </authorList>
    </citation>
    <scope>NUCLEOTIDE SEQUENCE [LARGE SCALE GENOMIC DNA]</scope>
    <source>
        <strain evidence="2">cv. Punajuju</strain>
        <tissue evidence="1">Leaves</tissue>
    </source>
</reference>
<name>A0ACB9H3D2_CICIN</name>
<proteinExistence type="predicted"/>
<protein>
    <submittedName>
        <fullName evidence="1">Uncharacterized protein</fullName>
    </submittedName>
</protein>
<evidence type="ECO:0000313" key="2">
    <source>
        <dbReference type="Proteomes" id="UP001055811"/>
    </source>
</evidence>